<protein>
    <recommendedName>
        <fullName evidence="2">Fe2OG dioxygenase domain-containing protein</fullName>
    </recommendedName>
</protein>
<dbReference type="Proteomes" id="UP000693970">
    <property type="component" value="Unassembled WGS sequence"/>
</dbReference>
<dbReference type="PROSITE" id="PS51471">
    <property type="entry name" value="FE2OG_OXY"/>
    <property type="match status" value="1"/>
</dbReference>
<keyword evidence="1" id="KW-0408">Iron</keyword>
<reference evidence="3" key="1">
    <citation type="journal article" date="2021" name="Sci. Rep.">
        <title>Diploid genomic architecture of Nitzschia inconspicua, an elite biomass production diatom.</title>
        <authorList>
            <person name="Oliver A."/>
            <person name="Podell S."/>
            <person name="Pinowska A."/>
            <person name="Traller J.C."/>
            <person name="Smith S.R."/>
            <person name="McClure R."/>
            <person name="Beliaev A."/>
            <person name="Bohutskyi P."/>
            <person name="Hill E.A."/>
            <person name="Rabines A."/>
            <person name="Zheng H."/>
            <person name="Allen L.Z."/>
            <person name="Kuo A."/>
            <person name="Grigoriev I.V."/>
            <person name="Allen A.E."/>
            <person name="Hazlebeck D."/>
            <person name="Allen E.E."/>
        </authorList>
    </citation>
    <scope>NUCLEOTIDE SEQUENCE</scope>
    <source>
        <strain evidence="3">Hildebrandi</strain>
    </source>
</reference>
<evidence type="ECO:0000256" key="1">
    <source>
        <dbReference type="RuleBase" id="RU003682"/>
    </source>
</evidence>
<name>A0A9K3Q1J1_9STRA</name>
<evidence type="ECO:0000313" key="3">
    <source>
        <dbReference type="EMBL" id="KAG7364844.1"/>
    </source>
</evidence>
<dbReference type="GO" id="GO:0016491">
    <property type="term" value="F:oxidoreductase activity"/>
    <property type="evidence" value="ECO:0007669"/>
    <property type="project" value="UniProtKB-KW"/>
</dbReference>
<comment type="caution">
    <text evidence="3">The sequence shown here is derived from an EMBL/GenBank/DDBJ whole genome shotgun (WGS) entry which is preliminary data.</text>
</comment>
<keyword evidence="4" id="KW-1185">Reference proteome</keyword>
<evidence type="ECO:0000259" key="2">
    <source>
        <dbReference type="PROSITE" id="PS51471"/>
    </source>
</evidence>
<sequence>MAYYCGIKTSNMKIINEEKYPWLVVRSAYSTGEDNDFLTNDAIQNAVKELEQRENLVYTTDGVHTAYLRNVDHSQFSENSVYNHEMPTKVASTAFDELSSASVLRVLYHDPRLLKLVSAIVGKTLYLSDDPLGCCSVNVFRPHFHHSFHFDESEFSVTLMLQTAEDPSSGLFQYTNPLRTHDNHDLALEATATALHLYDRKGLKGKELSENTSFRNSGDSGSEHPSLHTLDFQPGTLLVLAGSKSLHRVTEIRGKRSRLVAVLTFASRPGFSNSAAVQTMFWGRSLRPTKNVHDQLEPPVVKQQ</sequence>
<dbReference type="InterPro" id="IPR005123">
    <property type="entry name" value="Oxoglu/Fe-dep_dioxygenase_dom"/>
</dbReference>
<dbReference type="AlphaFoldDB" id="A0A9K3Q1J1"/>
<dbReference type="GO" id="GO:0046872">
    <property type="term" value="F:metal ion binding"/>
    <property type="evidence" value="ECO:0007669"/>
    <property type="project" value="UniProtKB-KW"/>
</dbReference>
<keyword evidence="1" id="KW-0479">Metal-binding</keyword>
<organism evidence="3 4">
    <name type="scientific">Nitzschia inconspicua</name>
    <dbReference type="NCBI Taxonomy" id="303405"/>
    <lineage>
        <taxon>Eukaryota</taxon>
        <taxon>Sar</taxon>
        <taxon>Stramenopiles</taxon>
        <taxon>Ochrophyta</taxon>
        <taxon>Bacillariophyta</taxon>
        <taxon>Bacillariophyceae</taxon>
        <taxon>Bacillariophycidae</taxon>
        <taxon>Bacillariales</taxon>
        <taxon>Bacillariaceae</taxon>
        <taxon>Nitzschia</taxon>
    </lineage>
</organism>
<gene>
    <name evidence="3" type="ORF">IV203_038047</name>
</gene>
<reference evidence="3" key="2">
    <citation type="submission" date="2021-04" db="EMBL/GenBank/DDBJ databases">
        <authorList>
            <person name="Podell S."/>
        </authorList>
    </citation>
    <scope>NUCLEOTIDE SEQUENCE</scope>
    <source>
        <strain evidence="3">Hildebrandi</strain>
    </source>
</reference>
<comment type="similarity">
    <text evidence="1">Belongs to the iron/ascorbate-dependent oxidoreductase family.</text>
</comment>
<dbReference type="OrthoDB" id="424053at2759"/>
<keyword evidence="1" id="KW-0560">Oxidoreductase</keyword>
<feature type="domain" description="Fe2OG dioxygenase" evidence="2">
    <location>
        <begin position="130"/>
        <end position="269"/>
    </location>
</feature>
<dbReference type="EMBL" id="JAGRRH010000009">
    <property type="protein sequence ID" value="KAG7364844.1"/>
    <property type="molecule type" value="Genomic_DNA"/>
</dbReference>
<evidence type="ECO:0000313" key="4">
    <source>
        <dbReference type="Proteomes" id="UP000693970"/>
    </source>
</evidence>
<accession>A0A9K3Q1J1</accession>
<proteinExistence type="inferred from homology"/>